<organism evidence="2 3">
    <name type="scientific">Nonomuraea typhae</name>
    <dbReference type="NCBI Taxonomy" id="2603600"/>
    <lineage>
        <taxon>Bacteria</taxon>
        <taxon>Bacillati</taxon>
        <taxon>Actinomycetota</taxon>
        <taxon>Actinomycetes</taxon>
        <taxon>Streptosporangiales</taxon>
        <taxon>Streptosporangiaceae</taxon>
        <taxon>Nonomuraea</taxon>
    </lineage>
</organism>
<comment type="caution">
    <text evidence="2">The sequence shown here is derived from an EMBL/GenBank/DDBJ whole genome shotgun (WGS) entry which is preliminary data.</text>
</comment>
<gene>
    <name evidence="2" type="ORF">ACIBG2_14335</name>
</gene>
<keyword evidence="3" id="KW-1185">Reference proteome</keyword>
<proteinExistence type="predicted"/>
<dbReference type="Pfam" id="PF04266">
    <property type="entry name" value="ASCH"/>
    <property type="match status" value="1"/>
</dbReference>
<dbReference type="InterPro" id="IPR009326">
    <property type="entry name" value="DUF984"/>
</dbReference>
<sequence>MWPRIDNLRVLELGSPGPLRAELNALVLAGRKKATAGHLEADYRAEGEELEHIGEHLVLVDDVGGRVGEVEVVGLLVMPFAAVPWEFAEAEGEGFRSIEHWREVHHRFWTGEGHEVDDDTEIVCIHLRLVTP</sequence>
<accession>A0ABW7YRM2</accession>
<dbReference type="RefSeq" id="WP_397081802.1">
    <property type="nucleotide sequence ID" value="NZ_JBITGY010000003.1"/>
</dbReference>
<dbReference type="SMART" id="SM01022">
    <property type="entry name" value="ASCH"/>
    <property type="match status" value="1"/>
</dbReference>
<dbReference type="Proteomes" id="UP001612741">
    <property type="component" value="Unassembled WGS sequence"/>
</dbReference>
<name>A0ABW7YRM2_9ACTN</name>
<dbReference type="InterPro" id="IPR007374">
    <property type="entry name" value="ASCH_domain"/>
</dbReference>
<evidence type="ECO:0000313" key="3">
    <source>
        <dbReference type="Proteomes" id="UP001612741"/>
    </source>
</evidence>
<reference evidence="2 3" key="1">
    <citation type="submission" date="2024-10" db="EMBL/GenBank/DDBJ databases">
        <title>The Natural Products Discovery Center: Release of the First 8490 Sequenced Strains for Exploring Actinobacteria Biosynthetic Diversity.</title>
        <authorList>
            <person name="Kalkreuter E."/>
            <person name="Kautsar S.A."/>
            <person name="Yang D."/>
            <person name="Bader C.D."/>
            <person name="Teijaro C.N."/>
            <person name="Fluegel L."/>
            <person name="Davis C.M."/>
            <person name="Simpson J.R."/>
            <person name="Lauterbach L."/>
            <person name="Steele A.D."/>
            <person name="Gui C."/>
            <person name="Meng S."/>
            <person name="Li G."/>
            <person name="Viehrig K."/>
            <person name="Ye F."/>
            <person name="Su P."/>
            <person name="Kiefer A.F."/>
            <person name="Nichols A."/>
            <person name="Cepeda A.J."/>
            <person name="Yan W."/>
            <person name="Fan B."/>
            <person name="Jiang Y."/>
            <person name="Adhikari A."/>
            <person name="Zheng C.-J."/>
            <person name="Schuster L."/>
            <person name="Cowan T.M."/>
            <person name="Smanski M.J."/>
            <person name="Chevrette M.G."/>
            <person name="De Carvalho L.P.S."/>
            <person name="Shen B."/>
        </authorList>
    </citation>
    <scope>NUCLEOTIDE SEQUENCE [LARGE SCALE GENOMIC DNA]</scope>
    <source>
        <strain evidence="2 3">NPDC050545</strain>
    </source>
</reference>
<dbReference type="InterPro" id="IPR015947">
    <property type="entry name" value="PUA-like_sf"/>
</dbReference>
<dbReference type="EMBL" id="JBITGY010000003">
    <property type="protein sequence ID" value="MFI6498565.1"/>
    <property type="molecule type" value="Genomic_DNA"/>
</dbReference>
<dbReference type="SUPFAM" id="SSF88697">
    <property type="entry name" value="PUA domain-like"/>
    <property type="match status" value="1"/>
</dbReference>
<evidence type="ECO:0000259" key="1">
    <source>
        <dbReference type="SMART" id="SM01022"/>
    </source>
</evidence>
<dbReference type="PANTHER" id="PTHR39203:SF1">
    <property type="entry name" value="CYTOPLASMIC PROTEIN"/>
    <property type="match status" value="1"/>
</dbReference>
<dbReference type="Gene3D" id="3.10.400.10">
    <property type="entry name" value="Sulfate adenylyltransferase"/>
    <property type="match status" value="1"/>
</dbReference>
<dbReference type="PANTHER" id="PTHR39203">
    <property type="entry name" value="CYTOPLASMIC PROTEIN-RELATED"/>
    <property type="match status" value="1"/>
</dbReference>
<feature type="domain" description="ASCH" evidence="1">
    <location>
        <begin position="11"/>
        <end position="131"/>
    </location>
</feature>
<evidence type="ECO:0000313" key="2">
    <source>
        <dbReference type="EMBL" id="MFI6498565.1"/>
    </source>
</evidence>
<protein>
    <submittedName>
        <fullName evidence="2">ASCH domain-containing protein</fullName>
    </submittedName>
</protein>